<dbReference type="Pfam" id="PF01284">
    <property type="entry name" value="MARVEL"/>
    <property type="match status" value="1"/>
</dbReference>
<sequence>MEGGAYGSGGAGAPFNPIEFIKKPQVIIRLLSTLFAIIVFGCIASRGYDPHAGQFCYLNGDPNACGYGIGIGVIAFLLCIAFLVLDALFEQLSSVQHRKYAVLADISVSGLWCFLWFIGFCYMTNQWAKTPAITKSHIFATARNDVQAALAFSFFSTISWGALTVLAVLRYRKGVSEDFGASDLNNAPTIDQSSNPYASFGGEPDQSYQQAPFSGNTGPPQTTSSEYQPPTY</sequence>
<feature type="transmembrane region" description="Helical" evidence="6">
    <location>
        <begin position="101"/>
        <end position="128"/>
    </location>
</feature>
<evidence type="ECO:0000259" key="8">
    <source>
        <dbReference type="PROSITE" id="PS51225"/>
    </source>
</evidence>
<evidence type="ECO:0000313" key="9">
    <source>
        <dbReference type="EMBL" id="KAF6019182.1"/>
    </source>
</evidence>
<feature type="compositionally biased region" description="Polar residues" evidence="7">
    <location>
        <begin position="206"/>
        <end position="232"/>
    </location>
</feature>
<dbReference type="GO" id="GO:0031594">
    <property type="term" value="C:neuromuscular junction"/>
    <property type="evidence" value="ECO:0007669"/>
    <property type="project" value="TreeGrafter"/>
</dbReference>
<dbReference type="Proteomes" id="UP000593567">
    <property type="component" value="Unassembled WGS sequence"/>
</dbReference>
<feature type="transmembrane region" description="Helical" evidence="6">
    <location>
        <begin position="26"/>
        <end position="47"/>
    </location>
</feature>
<evidence type="ECO:0000256" key="5">
    <source>
        <dbReference type="ARBA" id="ARBA00023136"/>
    </source>
</evidence>
<evidence type="ECO:0000313" key="10">
    <source>
        <dbReference type="Proteomes" id="UP000593567"/>
    </source>
</evidence>
<comment type="similarity">
    <text evidence="2 6">Belongs to the synaptogyrin family.</text>
</comment>
<dbReference type="GO" id="GO:0030672">
    <property type="term" value="C:synaptic vesicle membrane"/>
    <property type="evidence" value="ECO:0007669"/>
    <property type="project" value="TreeGrafter"/>
</dbReference>
<keyword evidence="4 6" id="KW-1133">Transmembrane helix</keyword>
<proteinExistence type="inferred from homology"/>
<dbReference type="InterPro" id="IPR016579">
    <property type="entry name" value="Synaptogyrin"/>
</dbReference>
<gene>
    <name evidence="9" type="ORF">EB796_022485</name>
</gene>
<dbReference type="PIRSF" id="PIRSF011282">
    <property type="entry name" value="Synaptogyrin"/>
    <property type="match status" value="1"/>
</dbReference>
<dbReference type="PANTHER" id="PTHR10838:SF20">
    <property type="entry name" value="SYNAPTOGYRIN"/>
    <property type="match status" value="1"/>
</dbReference>
<comment type="caution">
    <text evidence="9">The sequence shown here is derived from an EMBL/GenBank/DDBJ whole genome shotgun (WGS) entry which is preliminary data.</text>
</comment>
<dbReference type="PANTHER" id="PTHR10838">
    <property type="entry name" value="SYNAPTOGYRIN"/>
    <property type="match status" value="1"/>
</dbReference>
<evidence type="ECO:0000256" key="6">
    <source>
        <dbReference type="PIRNR" id="PIRNR011282"/>
    </source>
</evidence>
<feature type="transmembrane region" description="Helical" evidence="6">
    <location>
        <begin position="67"/>
        <end position="89"/>
    </location>
</feature>
<keyword evidence="3 6" id="KW-0812">Transmembrane</keyword>
<dbReference type="OrthoDB" id="10041611at2759"/>
<feature type="region of interest" description="Disordered" evidence="7">
    <location>
        <begin position="186"/>
        <end position="232"/>
    </location>
</feature>
<comment type="subcellular location">
    <subcellularLocation>
        <location evidence="1 6">Membrane</location>
        <topology evidence="1 6">Multi-pass membrane protein</topology>
    </subcellularLocation>
</comment>
<keyword evidence="5 6" id="KW-0472">Membrane</keyword>
<evidence type="ECO:0000256" key="1">
    <source>
        <dbReference type="ARBA" id="ARBA00004141"/>
    </source>
</evidence>
<evidence type="ECO:0000256" key="4">
    <source>
        <dbReference type="ARBA" id="ARBA00022989"/>
    </source>
</evidence>
<protein>
    <recommendedName>
        <fullName evidence="6">Synaptogyrin</fullName>
    </recommendedName>
</protein>
<dbReference type="InterPro" id="IPR008253">
    <property type="entry name" value="Marvel"/>
</dbReference>
<evidence type="ECO:0000256" key="2">
    <source>
        <dbReference type="ARBA" id="ARBA00010252"/>
    </source>
</evidence>
<dbReference type="EMBL" id="VXIV02003250">
    <property type="protein sequence ID" value="KAF6019182.1"/>
    <property type="molecule type" value="Genomic_DNA"/>
</dbReference>
<dbReference type="AlphaFoldDB" id="A0A7J7IZ65"/>
<accession>A0A7J7IZ65</accession>
<evidence type="ECO:0000256" key="3">
    <source>
        <dbReference type="ARBA" id="ARBA00022692"/>
    </source>
</evidence>
<feature type="compositionally biased region" description="Polar residues" evidence="7">
    <location>
        <begin position="186"/>
        <end position="197"/>
    </location>
</feature>
<keyword evidence="10" id="KW-1185">Reference proteome</keyword>
<feature type="transmembrane region" description="Helical" evidence="6">
    <location>
        <begin position="148"/>
        <end position="169"/>
    </location>
</feature>
<reference evidence="9" key="1">
    <citation type="submission" date="2020-06" db="EMBL/GenBank/DDBJ databases">
        <title>Draft genome of Bugula neritina, a colonial animal packing powerful symbionts and potential medicines.</title>
        <authorList>
            <person name="Rayko M."/>
        </authorList>
    </citation>
    <scope>NUCLEOTIDE SEQUENCE [LARGE SCALE GENOMIC DNA]</scope>
    <source>
        <strain evidence="9">Kwan_BN1</strain>
    </source>
</reference>
<feature type="domain" description="MARVEL" evidence="8">
    <location>
        <begin position="20"/>
        <end position="172"/>
    </location>
</feature>
<organism evidence="9 10">
    <name type="scientific">Bugula neritina</name>
    <name type="common">Brown bryozoan</name>
    <name type="synonym">Sertularia neritina</name>
    <dbReference type="NCBI Taxonomy" id="10212"/>
    <lineage>
        <taxon>Eukaryota</taxon>
        <taxon>Metazoa</taxon>
        <taxon>Spiralia</taxon>
        <taxon>Lophotrochozoa</taxon>
        <taxon>Bryozoa</taxon>
        <taxon>Gymnolaemata</taxon>
        <taxon>Cheilostomatida</taxon>
        <taxon>Flustrina</taxon>
        <taxon>Buguloidea</taxon>
        <taxon>Bugulidae</taxon>
        <taxon>Bugula</taxon>
    </lineage>
</organism>
<evidence type="ECO:0000256" key="7">
    <source>
        <dbReference type="SAM" id="MobiDB-lite"/>
    </source>
</evidence>
<dbReference type="PROSITE" id="PS51225">
    <property type="entry name" value="MARVEL"/>
    <property type="match status" value="1"/>
</dbReference>
<name>A0A7J7IZ65_BUGNE</name>